<accession>A0AAJ6VHR5</accession>
<proteinExistence type="predicted"/>
<dbReference type="KEGG" id="peu:105142192"/>
<reference evidence="2" key="1">
    <citation type="submission" date="2025-08" db="UniProtKB">
        <authorList>
            <consortium name="RefSeq"/>
        </authorList>
    </citation>
    <scope>IDENTIFICATION</scope>
</reference>
<evidence type="ECO:0000313" key="2">
    <source>
        <dbReference type="RefSeq" id="XP_011048013.1"/>
    </source>
</evidence>
<gene>
    <name evidence="2" type="primary">LOC105142192</name>
</gene>
<evidence type="ECO:0000313" key="1">
    <source>
        <dbReference type="Proteomes" id="UP000694918"/>
    </source>
</evidence>
<dbReference type="Proteomes" id="UP000694918">
    <property type="component" value="Unplaced"/>
</dbReference>
<dbReference type="RefSeq" id="XP_011048013.1">
    <property type="nucleotide sequence ID" value="XM_011049711.1"/>
</dbReference>
<name>A0AAJ6VHR5_POPEU</name>
<organism evidence="1 2">
    <name type="scientific">Populus euphratica</name>
    <name type="common">Euphrates poplar</name>
    <dbReference type="NCBI Taxonomy" id="75702"/>
    <lineage>
        <taxon>Eukaryota</taxon>
        <taxon>Viridiplantae</taxon>
        <taxon>Streptophyta</taxon>
        <taxon>Embryophyta</taxon>
        <taxon>Tracheophyta</taxon>
        <taxon>Spermatophyta</taxon>
        <taxon>Magnoliopsida</taxon>
        <taxon>eudicotyledons</taxon>
        <taxon>Gunneridae</taxon>
        <taxon>Pentapetalae</taxon>
        <taxon>rosids</taxon>
        <taxon>fabids</taxon>
        <taxon>Malpighiales</taxon>
        <taxon>Salicaceae</taxon>
        <taxon>Saliceae</taxon>
        <taxon>Populus</taxon>
    </lineage>
</organism>
<keyword evidence="1" id="KW-1185">Reference proteome</keyword>
<dbReference type="AlphaFoldDB" id="A0AAJ6VHR5"/>
<dbReference type="GeneID" id="105142192"/>
<sequence>MCVCVRARAQISCYREIRVCFNGESSRNRLLGASHFRGATATYCKIQSSRVCLQSLEVKIVMSAIRKLKWCWRGVLLLKHRAKSAIVKISGWRLDWQAKGTLERGNLLLCFKKPRVAAVRENIERRLCEAVELLKLINSQLEYLGHRYNLCLLNPSKVWKMVTF</sequence>
<protein>
    <submittedName>
        <fullName evidence="2">Uncharacterized protein LOC105142192</fullName>
    </submittedName>
</protein>